<organism evidence="3 4">
    <name type="scientific">Saponaria officinalis</name>
    <name type="common">Common soapwort</name>
    <name type="synonym">Lychnis saponaria</name>
    <dbReference type="NCBI Taxonomy" id="3572"/>
    <lineage>
        <taxon>Eukaryota</taxon>
        <taxon>Viridiplantae</taxon>
        <taxon>Streptophyta</taxon>
        <taxon>Embryophyta</taxon>
        <taxon>Tracheophyta</taxon>
        <taxon>Spermatophyta</taxon>
        <taxon>Magnoliopsida</taxon>
        <taxon>eudicotyledons</taxon>
        <taxon>Gunneridae</taxon>
        <taxon>Pentapetalae</taxon>
        <taxon>Caryophyllales</taxon>
        <taxon>Caryophyllaceae</taxon>
        <taxon>Caryophylleae</taxon>
        <taxon>Saponaria</taxon>
    </lineage>
</organism>
<name>A0AAW1NJ44_SAPOF</name>
<evidence type="ECO:0000313" key="4">
    <source>
        <dbReference type="Proteomes" id="UP001443914"/>
    </source>
</evidence>
<comment type="caution">
    <text evidence="3">The sequence shown here is derived from an EMBL/GenBank/DDBJ whole genome shotgun (WGS) entry which is preliminary data.</text>
</comment>
<sequence>MWSIHLLFACKKFHYARLSVNLSINQVEFFVFSFNLIASLGGNLTEIVDSCGIARHHVSNFEEDDAESLERQEIAFKLLWHILDGKVDLDTKVLEQLRLVAKRHLQSSPAFLKIRKRDWTENGQLLKGRVSMKLSVFKAAARLMIKSLT</sequence>
<dbReference type="AlphaFoldDB" id="A0AAW1NJ44"/>
<gene>
    <name evidence="3" type="ORF">RND81_01G160000</name>
</gene>
<keyword evidence="4" id="KW-1185">Reference proteome</keyword>
<dbReference type="InterPro" id="IPR045495">
    <property type="entry name" value="PI4K_N"/>
</dbReference>
<evidence type="ECO:0000259" key="2">
    <source>
        <dbReference type="Pfam" id="PF19274"/>
    </source>
</evidence>
<accession>A0AAW1NJ44</accession>
<dbReference type="Proteomes" id="UP001443914">
    <property type="component" value="Unassembled WGS sequence"/>
</dbReference>
<evidence type="ECO:0000313" key="3">
    <source>
        <dbReference type="EMBL" id="KAK9757400.1"/>
    </source>
</evidence>
<proteinExistence type="inferred from homology"/>
<dbReference type="Pfam" id="PF19274">
    <property type="entry name" value="PI4K_N"/>
    <property type="match status" value="1"/>
</dbReference>
<feature type="domain" description="PI4-kinase N-terminal" evidence="2">
    <location>
        <begin position="76"/>
        <end position="148"/>
    </location>
</feature>
<evidence type="ECO:0000256" key="1">
    <source>
        <dbReference type="ARBA" id="ARBA00006209"/>
    </source>
</evidence>
<comment type="similarity">
    <text evidence="1">Belongs to the PI3/PI4-kinase family. Type III PI4K subfamily.</text>
</comment>
<reference evidence="3" key="1">
    <citation type="submission" date="2024-03" db="EMBL/GenBank/DDBJ databases">
        <title>WGS assembly of Saponaria officinalis var. Norfolk2.</title>
        <authorList>
            <person name="Jenkins J."/>
            <person name="Shu S."/>
            <person name="Grimwood J."/>
            <person name="Barry K."/>
            <person name="Goodstein D."/>
            <person name="Schmutz J."/>
            <person name="Leebens-Mack J."/>
            <person name="Osbourn A."/>
        </authorList>
    </citation>
    <scope>NUCLEOTIDE SEQUENCE [LARGE SCALE GENOMIC DNA]</scope>
    <source>
        <strain evidence="3">JIC</strain>
    </source>
</reference>
<dbReference type="EMBL" id="JBDFQZ010000001">
    <property type="protein sequence ID" value="KAK9757400.1"/>
    <property type="molecule type" value="Genomic_DNA"/>
</dbReference>
<protein>
    <recommendedName>
        <fullName evidence="2">PI4-kinase N-terminal domain-containing protein</fullName>
    </recommendedName>
</protein>